<dbReference type="AlphaFoldDB" id="A0A1G8KNC9"/>
<evidence type="ECO:0000256" key="1">
    <source>
        <dbReference type="SAM" id="SignalP"/>
    </source>
</evidence>
<dbReference type="STRING" id="571298.SAMN04488026_100340"/>
<name>A0A1G8KNC9_9RHOB</name>
<dbReference type="Proteomes" id="UP000199382">
    <property type="component" value="Unassembled WGS sequence"/>
</dbReference>
<dbReference type="Gene3D" id="2.130.10.10">
    <property type="entry name" value="YVTN repeat-like/Quinoprotein amine dehydrogenase"/>
    <property type="match status" value="2"/>
</dbReference>
<evidence type="ECO:0000313" key="2">
    <source>
        <dbReference type="EMBL" id="SDI44886.1"/>
    </source>
</evidence>
<proteinExistence type="predicted"/>
<dbReference type="SUPFAM" id="SSF50939">
    <property type="entry name" value="Sialidases"/>
    <property type="match status" value="1"/>
</dbReference>
<accession>A0A1G8KNC9</accession>
<feature type="chain" id="PRO_5011781515" description="BNR/Asp-box repeat-containing protein" evidence="1">
    <location>
        <begin position="32"/>
        <end position="308"/>
    </location>
</feature>
<dbReference type="InterPro" id="IPR015943">
    <property type="entry name" value="WD40/YVTN_repeat-like_dom_sf"/>
</dbReference>
<dbReference type="OrthoDB" id="9764804at2"/>
<evidence type="ECO:0000313" key="3">
    <source>
        <dbReference type="Proteomes" id="UP000199382"/>
    </source>
</evidence>
<keyword evidence="1" id="KW-0732">Signal</keyword>
<dbReference type="PROSITE" id="PS51318">
    <property type="entry name" value="TAT"/>
    <property type="match status" value="1"/>
</dbReference>
<reference evidence="2 3" key="1">
    <citation type="submission" date="2016-10" db="EMBL/GenBank/DDBJ databases">
        <authorList>
            <person name="de Groot N.N."/>
        </authorList>
    </citation>
    <scope>NUCLEOTIDE SEQUENCE [LARGE SCALE GENOMIC DNA]</scope>
    <source>
        <strain evidence="2 3">DSM 25294</strain>
    </source>
</reference>
<feature type="signal peptide" evidence="1">
    <location>
        <begin position="1"/>
        <end position="31"/>
    </location>
</feature>
<dbReference type="InterPro" id="IPR036278">
    <property type="entry name" value="Sialidase_sf"/>
</dbReference>
<sequence length="308" mass="31950">MTYFKELRLNRRAFMGGVMGASILGITPALGAATPAGAHAVAFTGSGAVAVGDVFLISEDGGASWRQGTRPDRKPVALTTHPERPNRLIVALEGGGVAVSYNQGEPLVPGGRGLPATEIAALATAARLPDTLYAAIPGDGLWRSEDAGENWEFVMDRPFIAGEERDVLSLASVDLASGMGGIWLYGGSTAGLQRVPDCFCRWQDVQPEHALDALLEGAKAPDMVPLPAGEPVWALVSSPAAPNRLWAALPSGIWASIDAGLIWSKANSLGAAALASDPTNPDTLVAAAEGRLLHSRDAGLSWTASTIL</sequence>
<dbReference type="RefSeq" id="WP_093148687.1">
    <property type="nucleotide sequence ID" value="NZ_FNEK01000003.1"/>
</dbReference>
<gene>
    <name evidence="2" type="ORF">SAMN04488026_100340</name>
</gene>
<dbReference type="InterPro" id="IPR006311">
    <property type="entry name" value="TAT_signal"/>
</dbReference>
<dbReference type="EMBL" id="FNEK01000003">
    <property type="protein sequence ID" value="SDI44886.1"/>
    <property type="molecule type" value="Genomic_DNA"/>
</dbReference>
<keyword evidence="3" id="KW-1185">Reference proteome</keyword>
<protein>
    <recommendedName>
        <fullName evidence="4">BNR/Asp-box repeat-containing protein</fullName>
    </recommendedName>
</protein>
<dbReference type="SUPFAM" id="SSF110296">
    <property type="entry name" value="Oligoxyloglucan reducing end-specific cellobiohydrolase"/>
    <property type="match status" value="1"/>
</dbReference>
<organism evidence="2 3">
    <name type="scientific">Aliiruegeria lutimaris</name>
    <dbReference type="NCBI Taxonomy" id="571298"/>
    <lineage>
        <taxon>Bacteria</taxon>
        <taxon>Pseudomonadati</taxon>
        <taxon>Pseudomonadota</taxon>
        <taxon>Alphaproteobacteria</taxon>
        <taxon>Rhodobacterales</taxon>
        <taxon>Roseobacteraceae</taxon>
        <taxon>Aliiruegeria</taxon>
    </lineage>
</organism>
<evidence type="ECO:0008006" key="4">
    <source>
        <dbReference type="Google" id="ProtNLM"/>
    </source>
</evidence>